<dbReference type="Proteomes" id="UP000299102">
    <property type="component" value="Unassembled WGS sequence"/>
</dbReference>
<feature type="region of interest" description="Disordered" evidence="1">
    <location>
        <begin position="107"/>
        <end position="127"/>
    </location>
</feature>
<sequence length="202" mass="23275">MDTPDCAGFNSVLPAAWVAIRYLMEDEVDRWKYHCLFRLRSISTDPIPLRSPILMSFLIMTENLLLSPMLVYRVIVPLSPRSTIKWVIVLTRSRVVTLNSWQRAACPRPRRPRRQRRSTRDRGRDTSAAAASSLNFYCVKVAAFMVNSRLRATSTARSCPNRRPNPRSVRRGSIDDVLTYPVLREFSVDIDFLAKQPQPRPQ</sequence>
<gene>
    <name evidence="2" type="ORF">EVAR_9058_1</name>
</gene>
<name>A0A4C1TX39_EUMVA</name>
<keyword evidence="3" id="KW-1185">Reference proteome</keyword>
<proteinExistence type="predicted"/>
<protein>
    <submittedName>
        <fullName evidence="2">Uncharacterized protein</fullName>
    </submittedName>
</protein>
<evidence type="ECO:0000256" key="1">
    <source>
        <dbReference type="SAM" id="MobiDB-lite"/>
    </source>
</evidence>
<dbReference type="AlphaFoldDB" id="A0A4C1TX39"/>
<feature type="compositionally biased region" description="Basic residues" evidence="1">
    <location>
        <begin position="108"/>
        <end position="117"/>
    </location>
</feature>
<comment type="caution">
    <text evidence="2">The sequence shown here is derived from an EMBL/GenBank/DDBJ whole genome shotgun (WGS) entry which is preliminary data.</text>
</comment>
<evidence type="ECO:0000313" key="2">
    <source>
        <dbReference type="EMBL" id="GBP18216.1"/>
    </source>
</evidence>
<evidence type="ECO:0000313" key="3">
    <source>
        <dbReference type="Proteomes" id="UP000299102"/>
    </source>
</evidence>
<dbReference type="EMBL" id="BGZK01000094">
    <property type="protein sequence ID" value="GBP18216.1"/>
    <property type="molecule type" value="Genomic_DNA"/>
</dbReference>
<accession>A0A4C1TX39</accession>
<organism evidence="2 3">
    <name type="scientific">Eumeta variegata</name>
    <name type="common">Bagworm moth</name>
    <name type="synonym">Eumeta japonica</name>
    <dbReference type="NCBI Taxonomy" id="151549"/>
    <lineage>
        <taxon>Eukaryota</taxon>
        <taxon>Metazoa</taxon>
        <taxon>Ecdysozoa</taxon>
        <taxon>Arthropoda</taxon>
        <taxon>Hexapoda</taxon>
        <taxon>Insecta</taxon>
        <taxon>Pterygota</taxon>
        <taxon>Neoptera</taxon>
        <taxon>Endopterygota</taxon>
        <taxon>Lepidoptera</taxon>
        <taxon>Glossata</taxon>
        <taxon>Ditrysia</taxon>
        <taxon>Tineoidea</taxon>
        <taxon>Psychidae</taxon>
        <taxon>Oiketicinae</taxon>
        <taxon>Eumeta</taxon>
    </lineage>
</organism>
<reference evidence="2 3" key="1">
    <citation type="journal article" date="2019" name="Commun. Biol.">
        <title>The bagworm genome reveals a unique fibroin gene that provides high tensile strength.</title>
        <authorList>
            <person name="Kono N."/>
            <person name="Nakamura H."/>
            <person name="Ohtoshi R."/>
            <person name="Tomita M."/>
            <person name="Numata K."/>
            <person name="Arakawa K."/>
        </authorList>
    </citation>
    <scope>NUCLEOTIDE SEQUENCE [LARGE SCALE GENOMIC DNA]</scope>
</reference>